<dbReference type="EMBL" id="UOFI01000085">
    <property type="protein sequence ID" value="VAW66722.1"/>
    <property type="molecule type" value="Genomic_DNA"/>
</dbReference>
<evidence type="ECO:0000256" key="1">
    <source>
        <dbReference type="SAM" id="Phobius"/>
    </source>
</evidence>
<evidence type="ECO:0000313" key="2">
    <source>
        <dbReference type="EMBL" id="VAW66722.1"/>
    </source>
</evidence>
<gene>
    <name evidence="2" type="ORF">MNBD_GAMMA09-2815</name>
</gene>
<name>A0A3B0XU84_9ZZZZ</name>
<organism evidence="2">
    <name type="scientific">hydrothermal vent metagenome</name>
    <dbReference type="NCBI Taxonomy" id="652676"/>
    <lineage>
        <taxon>unclassified sequences</taxon>
        <taxon>metagenomes</taxon>
        <taxon>ecological metagenomes</taxon>
    </lineage>
</organism>
<feature type="transmembrane region" description="Helical" evidence="1">
    <location>
        <begin position="104"/>
        <end position="125"/>
    </location>
</feature>
<reference evidence="2" key="1">
    <citation type="submission" date="2018-06" db="EMBL/GenBank/DDBJ databases">
        <authorList>
            <person name="Zhirakovskaya E."/>
        </authorList>
    </citation>
    <scope>NUCLEOTIDE SEQUENCE</scope>
</reference>
<proteinExistence type="predicted"/>
<keyword evidence="1" id="KW-0472">Membrane</keyword>
<sequence>MSNKSRPYGQGFSWFTLFASSGTLICCALPIILVTLGMGATVAALTSTLPFLIVLSQHKLWVFIFSGLMLFISAWFIYRPVQSCPTDPQQARICEQSKTWNKRIYWFSVTIWGIGFFAAFLALPLRKLFGI</sequence>
<feature type="transmembrane region" description="Helical" evidence="1">
    <location>
        <begin position="60"/>
        <end position="78"/>
    </location>
</feature>
<feature type="transmembrane region" description="Helical" evidence="1">
    <location>
        <begin position="38"/>
        <end position="55"/>
    </location>
</feature>
<keyword evidence="1" id="KW-1133">Transmembrane helix</keyword>
<feature type="transmembrane region" description="Helical" evidence="1">
    <location>
        <begin position="12"/>
        <end position="32"/>
    </location>
</feature>
<dbReference type="AlphaFoldDB" id="A0A3B0XU84"/>
<accession>A0A3B0XU84</accession>
<protein>
    <submittedName>
        <fullName evidence="2">Uncharacterized protein</fullName>
    </submittedName>
</protein>
<keyword evidence="1" id="KW-0812">Transmembrane</keyword>